<gene>
    <name evidence="2" type="ORF">SeMB42_g00233</name>
</gene>
<accession>A0A507DS01</accession>
<keyword evidence="3" id="KW-1185">Reference proteome</keyword>
<dbReference type="VEuPathDB" id="FungiDB:SeMB42_g00233"/>
<proteinExistence type="predicted"/>
<sequence length="710" mass="80089">MALPSHQRTFPQWPDRVKRSVYPRKQDGRPRIKRGRRGAGMSHRMESTGTPLHAEQIQHHLQPPSNSAPIAKYHHDEVARAREYVFDYALGGYLIKVHNDLLRTTRVESSEEREKSQTRLLTRAYTYLTTSTTTRQKPYMPNRVIHPNSLGHVLARLVKFCQSIDRIDFARDLVEDALETYRGNQKVSERLILELLKVYDRAGRYEQYAEVMGLLVTHGIQPTHHILSHVIRTTPNFSTAMTYLDIYLDRLKQPIPSILSHLLEKGLSEGYALDSKPILQLQTLVNQFIRPSARSMHFAILLNYAAVGPHRNAIESVSTNADVIKENLDTESNATDMSTTATIPQLNIYEAIKQAKAWSLLSKPSVQLSIFNTALKLSWTSSTPTLEALNVYTNLRSHLRDRISPAVTNLFVTHLVANGHVYSALLWITQQSHTAASVDRITEAIATHKPNAGIMTLLYAYIIKHGITSRAQLVNYIRASSRHTDSRTLLLIALCMRIPIPPSETVPIPAYLLYRRIPSELANDAVIVELVKAFNALDMHEYAKVVYRYWASCEKSKKGMVVPLSLFTPSINNNTPPALVALTMHPSIHTAPPCTISNHIFSLIKHTQPYTRHTDMTRSIGIWPYAARHPVFVRDIVVKAVAKGIVEIGRNEVWTVEHAVNELVKWVDRRKGGDAQIVDSVLERELLDPLGAALDVICVRLEAAEGLSQI</sequence>
<feature type="region of interest" description="Disordered" evidence="1">
    <location>
        <begin position="1"/>
        <end position="46"/>
    </location>
</feature>
<evidence type="ECO:0000313" key="2">
    <source>
        <dbReference type="EMBL" id="TPX54519.1"/>
    </source>
</evidence>
<dbReference type="EMBL" id="QEAN01000004">
    <property type="protein sequence ID" value="TPX54519.1"/>
    <property type="molecule type" value="Genomic_DNA"/>
</dbReference>
<dbReference type="AlphaFoldDB" id="A0A507DS01"/>
<name>A0A507DS01_9FUNG</name>
<evidence type="ECO:0000313" key="3">
    <source>
        <dbReference type="Proteomes" id="UP000317494"/>
    </source>
</evidence>
<dbReference type="Proteomes" id="UP000317494">
    <property type="component" value="Unassembled WGS sequence"/>
</dbReference>
<feature type="compositionally biased region" description="Polar residues" evidence="1">
    <location>
        <begin position="1"/>
        <end position="10"/>
    </location>
</feature>
<comment type="caution">
    <text evidence="2">The sequence shown here is derived from an EMBL/GenBank/DDBJ whole genome shotgun (WGS) entry which is preliminary data.</text>
</comment>
<protein>
    <submittedName>
        <fullName evidence="2">Uncharacterized protein</fullName>
    </submittedName>
</protein>
<reference evidence="2 3" key="1">
    <citation type="journal article" date="2019" name="Sci. Rep.">
        <title>Comparative genomics of chytrid fungi reveal insights into the obligate biotrophic and pathogenic lifestyle of Synchytrium endobioticum.</title>
        <authorList>
            <person name="van de Vossenberg B.T.L.H."/>
            <person name="Warris S."/>
            <person name="Nguyen H.D.T."/>
            <person name="van Gent-Pelzer M.P.E."/>
            <person name="Joly D.L."/>
            <person name="van de Geest H.C."/>
            <person name="Bonants P.J.M."/>
            <person name="Smith D.S."/>
            <person name="Levesque C.A."/>
            <person name="van der Lee T.A.J."/>
        </authorList>
    </citation>
    <scope>NUCLEOTIDE SEQUENCE [LARGE SCALE GENOMIC DNA]</scope>
    <source>
        <strain evidence="2 3">MB42</strain>
    </source>
</reference>
<organism evidence="2 3">
    <name type="scientific">Synchytrium endobioticum</name>
    <dbReference type="NCBI Taxonomy" id="286115"/>
    <lineage>
        <taxon>Eukaryota</taxon>
        <taxon>Fungi</taxon>
        <taxon>Fungi incertae sedis</taxon>
        <taxon>Chytridiomycota</taxon>
        <taxon>Chytridiomycota incertae sedis</taxon>
        <taxon>Chytridiomycetes</taxon>
        <taxon>Synchytriales</taxon>
        <taxon>Synchytriaceae</taxon>
        <taxon>Synchytrium</taxon>
    </lineage>
</organism>
<evidence type="ECO:0000256" key="1">
    <source>
        <dbReference type="SAM" id="MobiDB-lite"/>
    </source>
</evidence>